<dbReference type="EMBL" id="KZ825477">
    <property type="protein sequence ID" value="PYI34295.1"/>
    <property type="molecule type" value="Genomic_DNA"/>
</dbReference>
<protein>
    <submittedName>
        <fullName evidence="2">Uncharacterized protein</fullName>
    </submittedName>
</protein>
<evidence type="ECO:0000313" key="3">
    <source>
        <dbReference type="Proteomes" id="UP000248817"/>
    </source>
</evidence>
<reference evidence="2 3" key="1">
    <citation type="submission" date="2018-02" db="EMBL/GenBank/DDBJ databases">
        <title>The genomes of Aspergillus section Nigri reveals drivers in fungal speciation.</title>
        <authorList>
            <consortium name="DOE Joint Genome Institute"/>
            <person name="Vesth T.C."/>
            <person name="Nybo J."/>
            <person name="Theobald S."/>
            <person name="Brandl J."/>
            <person name="Frisvad J.C."/>
            <person name="Nielsen K.F."/>
            <person name="Lyhne E.K."/>
            <person name="Kogle M.E."/>
            <person name="Kuo A."/>
            <person name="Riley R."/>
            <person name="Clum A."/>
            <person name="Nolan M."/>
            <person name="Lipzen A."/>
            <person name="Salamov A."/>
            <person name="Henrissat B."/>
            <person name="Wiebenga A."/>
            <person name="De vries R.P."/>
            <person name="Grigoriev I.V."/>
            <person name="Mortensen U.H."/>
            <person name="Andersen M.R."/>
            <person name="Baker S.E."/>
        </authorList>
    </citation>
    <scope>NUCLEOTIDE SEQUENCE [LARGE SCALE GENOMIC DNA]</scope>
    <source>
        <strain evidence="2 3">CBS 114.80</strain>
    </source>
</reference>
<feature type="compositionally biased region" description="Basic and acidic residues" evidence="1">
    <location>
        <begin position="1"/>
        <end position="16"/>
    </location>
</feature>
<dbReference type="SUPFAM" id="SSF53335">
    <property type="entry name" value="S-adenosyl-L-methionine-dependent methyltransferases"/>
    <property type="match status" value="1"/>
</dbReference>
<feature type="compositionally biased region" description="Polar residues" evidence="1">
    <location>
        <begin position="293"/>
        <end position="313"/>
    </location>
</feature>
<feature type="compositionally biased region" description="Basic and acidic residues" evidence="1">
    <location>
        <begin position="720"/>
        <end position="732"/>
    </location>
</feature>
<feature type="region of interest" description="Disordered" evidence="1">
    <location>
        <begin position="235"/>
        <end position="351"/>
    </location>
</feature>
<feature type="compositionally biased region" description="Polar residues" evidence="1">
    <location>
        <begin position="1089"/>
        <end position="1098"/>
    </location>
</feature>
<feature type="region of interest" description="Disordered" evidence="1">
    <location>
        <begin position="708"/>
        <end position="746"/>
    </location>
</feature>
<feature type="region of interest" description="Disordered" evidence="1">
    <location>
        <begin position="472"/>
        <end position="593"/>
    </location>
</feature>
<feature type="compositionally biased region" description="Basic and acidic residues" evidence="1">
    <location>
        <begin position="330"/>
        <end position="345"/>
    </location>
</feature>
<feature type="compositionally biased region" description="Polar residues" evidence="1">
    <location>
        <begin position="472"/>
        <end position="484"/>
    </location>
</feature>
<feature type="region of interest" description="Disordered" evidence="1">
    <location>
        <begin position="1071"/>
        <end position="1098"/>
    </location>
</feature>
<feature type="compositionally biased region" description="Polar residues" evidence="1">
    <location>
        <begin position="93"/>
        <end position="104"/>
    </location>
</feature>
<dbReference type="Proteomes" id="UP000248817">
    <property type="component" value="Unassembled WGS sequence"/>
</dbReference>
<dbReference type="CDD" id="cd02440">
    <property type="entry name" value="AdoMet_MTases"/>
    <property type="match status" value="1"/>
</dbReference>
<feature type="compositionally biased region" description="Low complexity" evidence="1">
    <location>
        <begin position="559"/>
        <end position="588"/>
    </location>
</feature>
<feature type="compositionally biased region" description="Polar residues" evidence="1">
    <location>
        <begin position="618"/>
        <end position="668"/>
    </location>
</feature>
<feature type="compositionally biased region" description="Low complexity" evidence="1">
    <location>
        <begin position="1446"/>
        <end position="1469"/>
    </location>
</feature>
<dbReference type="InterPro" id="IPR029063">
    <property type="entry name" value="SAM-dependent_MTases_sf"/>
</dbReference>
<feature type="compositionally biased region" description="Polar residues" evidence="1">
    <location>
        <begin position="52"/>
        <end position="63"/>
    </location>
</feature>
<feature type="region of interest" description="Disordered" evidence="1">
    <location>
        <begin position="614"/>
        <end position="675"/>
    </location>
</feature>
<evidence type="ECO:0000256" key="1">
    <source>
        <dbReference type="SAM" id="MobiDB-lite"/>
    </source>
</evidence>
<dbReference type="Gene3D" id="3.40.50.150">
    <property type="entry name" value="Vaccinia Virus protein VP39"/>
    <property type="match status" value="1"/>
</dbReference>
<organism evidence="2 3">
    <name type="scientific">Aspergillus indologenus CBS 114.80</name>
    <dbReference type="NCBI Taxonomy" id="1450541"/>
    <lineage>
        <taxon>Eukaryota</taxon>
        <taxon>Fungi</taxon>
        <taxon>Dikarya</taxon>
        <taxon>Ascomycota</taxon>
        <taxon>Pezizomycotina</taxon>
        <taxon>Eurotiomycetes</taxon>
        <taxon>Eurotiomycetidae</taxon>
        <taxon>Eurotiales</taxon>
        <taxon>Aspergillaceae</taxon>
        <taxon>Aspergillus</taxon>
        <taxon>Aspergillus subgen. Circumdati</taxon>
    </lineage>
</organism>
<accession>A0A2V5IBZ3</accession>
<feature type="compositionally biased region" description="Polar residues" evidence="1">
    <location>
        <begin position="22"/>
        <end position="39"/>
    </location>
</feature>
<evidence type="ECO:0000313" key="2">
    <source>
        <dbReference type="EMBL" id="PYI34295.1"/>
    </source>
</evidence>
<feature type="compositionally biased region" description="Basic and acidic residues" evidence="1">
    <location>
        <begin position="523"/>
        <end position="535"/>
    </location>
</feature>
<name>A0A2V5IBZ3_9EURO</name>
<feature type="compositionally biased region" description="Low complexity" evidence="1">
    <location>
        <begin position="265"/>
        <end position="279"/>
    </location>
</feature>
<feature type="region of interest" description="Disordered" evidence="1">
    <location>
        <begin position="922"/>
        <end position="950"/>
    </location>
</feature>
<gene>
    <name evidence="2" type="ORF">BP00DRAFT_75688</name>
</gene>
<feature type="region of interest" description="Disordered" evidence="1">
    <location>
        <begin position="1442"/>
        <end position="1469"/>
    </location>
</feature>
<keyword evidence="3" id="KW-1185">Reference proteome</keyword>
<proteinExistence type="predicted"/>
<feature type="compositionally biased region" description="Pro residues" evidence="1">
    <location>
        <begin position="928"/>
        <end position="939"/>
    </location>
</feature>
<feature type="compositionally biased region" description="Polar residues" evidence="1">
    <location>
        <begin position="72"/>
        <end position="81"/>
    </location>
</feature>
<sequence>MSSHKSDGGRIPRLKDVAFQPRNVSSTGMASARSSNSAAQLLHRPRIPRPNNGPSRNSRTPSLSDAEDSRHASASSKTSRIPTGLMARPPISSKGTIHSSSPQLTPDPMADRRVSLVSHMAAGPLSHSGTEPQTPSQGRLRNVLRRRAPTIGQHSAQIRPMPDRIRSQKLNVIIPEQPSIGRPATTLSQFPPSNASLIGQLSSPMTSSEISLSSVLNNTAHDVPKELASLRTTTINTQNLPPPTPIIPSASSPSTRYSESPGMWSRTSTPTTLSSYSPGIPIPPKGPRIRQPSPSQSRLPVFSPQQHQLSSSAGFPARSATDEFEPGPRVSRDNSHGDNYHEESGGMRMVNAPNVVGSSLPRKLPTWTKPILFSEQQPSHDIQPDYEPAQKPEFVSREQRADWMKISVHIPTRPSREGTHQLVLEPSPIIQSNIAPAALTGHRRQTSGDRSAVPEGATHSILSATTSVDSLHSTLSARNNSRIPTSPELPRKSPRILTKGPSAQHDSVSPGKTRTLGLFSRRSKSEIEKDNEGRSVRKGPAAGTGHEGYGRYSQRGRKMSTTSSTTSRARSSSSVRSGPKSVSSSKGIPGKGRPEFELDDFLLERLQPVIIQGGGMNGTNALKRQSEQSTSGFSTGTNSILTQQSKVSPSASGSTETLPSSRATSVTLGESVWRGSEGQKTSSILAFSEPANMSVTQPEQTRVVRPQTLAQVSPQHKKPQVPDDDRQPRALEQRSPQKKPSKRGLGLKWNIFHRKPDTVRSPVDIDVHSGPKLHATVSPVAARRPIPYYALLDGDSDPLEEIVHRVENSPPTEDEETEIASPVEAPAALNIRNANDSILLPSPPKLHDSLFRDQTLSPKVYFDKSFTPQSLEGRSDDQVEVKRTSRLTSIGRIPRVVSRRERPHKPALQSFSRPFSVADSPSLLAPVGPKPTEFPPPISQPTTVQQVESPQKQSVYGFDLANPFADLFQFSVLDFIAGPYAKDEFMTFSPRKESVVSTSSGSESLAAITAVVPSPGADLTEDEVWGEYDDLIDHVLSPQTTSTLFSIGSESDRNLEMATMASKTLQAELTSDQTKPFTGPADGPKVELTPSSPVSTNGSIRLRRSNVAAETRTSIAPSSQPSFSSIIACYCDNRDETNEITEQETENVMPLPRAEHPSGLLGATALVASPSFEECRQRNTALFDIAERDREGPTALTNIRSGSLMTSRWLSFGRVLFSPGHGRVQSGDQERILVVDGLGNDDWSFYCALTYPTASVYSLNEGVNTATFKHPAAWQPPSNHHTFYQSTLNDRLPFPKGYFTVAVLRFPAACAENTQARLVSECKRVLRAGGYLEMSILDRDMVNMGNRTRRALRTLKERTYVSDPDISLKPASDSIQKMLGKYGFDNLRRCMVRIPVAGMIVRSSASSTSTSSSDPFVLAATTGPSGNVSPFTETSATVYQKLHGKSSSNDTDLSLGDLLSDPSPSPTNDESIRKIVAKVGRWWYTRCYEIPILPNGDIALSIWSDRKVIRECQQRGTGFRLWVAYAQKPSEKRRTASV</sequence>
<feature type="region of interest" description="Disordered" evidence="1">
    <location>
        <begin position="1"/>
        <end position="109"/>
    </location>
</feature>
<feature type="compositionally biased region" description="Polar residues" evidence="1">
    <location>
        <begin position="940"/>
        <end position="950"/>
    </location>
</feature>